<dbReference type="SUPFAM" id="SSF160443">
    <property type="entry name" value="SMR domain-like"/>
    <property type="match status" value="1"/>
</dbReference>
<dbReference type="Gene3D" id="3.30.1370.110">
    <property type="match status" value="1"/>
</dbReference>
<comment type="similarity">
    <text evidence="4">Belongs to the DEF1 family.</text>
</comment>
<evidence type="ECO:0000256" key="11">
    <source>
        <dbReference type="ARBA" id="ARBA00022895"/>
    </source>
</evidence>
<dbReference type="GO" id="GO:0005634">
    <property type="term" value="C:nucleus"/>
    <property type="evidence" value="ECO:0007669"/>
    <property type="project" value="UniProtKB-SubCell"/>
</dbReference>
<dbReference type="Proteomes" id="UP000009328">
    <property type="component" value="Unassembled WGS sequence"/>
</dbReference>
<evidence type="ECO:0000256" key="14">
    <source>
        <dbReference type="ARBA" id="ARBA00023242"/>
    </source>
</evidence>
<evidence type="ECO:0000256" key="13">
    <source>
        <dbReference type="ARBA" id="ARBA00023204"/>
    </source>
</evidence>
<proteinExistence type="inferred from homology"/>
<feature type="region of interest" description="Disordered" evidence="16">
    <location>
        <begin position="204"/>
        <end position="246"/>
    </location>
</feature>
<dbReference type="eggNOG" id="KOG2401">
    <property type="taxonomic scope" value="Eukaryota"/>
</dbReference>
<evidence type="ECO:0000256" key="6">
    <source>
        <dbReference type="ARBA" id="ARBA00022454"/>
    </source>
</evidence>
<evidence type="ECO:0000256" key="3">
    <source>
        <dbReference type="ARBA" id="ARBA00004574"/>
    </source>
</evidence>
<dbReference type="InterPro" id="IPR003892">
    <property type="entry name" value="CUE"/>
</dbReference>
<evidence type="ECO:0000259" key="17">
    <source>
        <dbReference type="PROSITE" id="PS50828"/>
    </source>
</evidence>
<evidence type="ECO:0000256" key="15">
    <source>
        <dbReference type="ARBA" id="ARBA00046229"/>
    </source>
</evidence>
<dbReference type="EMBL" id="CAIF01000101">
    <property type="protein sequence ID" value="CCH44022.1"/>
    <property type="molecule type" value="Genomic_DNA"/>
</dbReference>
<keyword evidence="11" id="KW-0779">Telomere</keyword>
<dbReference type="PANTHER" id="PTHR46535">
    <property type="entry name" value="NEDD4-BINDING PROTEIN 2"/>
    <property type="match status" value="1"/>
</dbReference>
<evidence type="ECO:0000256" key="4">
    <source>
        <dbReference type="ARBA" id="ARBA00005491"/>
    </source>
</evidence>
<comment type="caution">
    <text evidence="19">The sequence shown here is derived from an EMBL/GenBank/DDBJ whole genome shotgun (WGS) entry which is preliminary data.</text>
</comment>
<keyword evidence="12" id="KW-0238">DNA-binding</keyword>
<keyword evidence="9" id="KW-0833">Ubl conjugation pathway</keyword>
<dbReference type="InterPro" id="IPR041803">
    <property type="entry name" value="DEF1_CUE"/>
</dbReference>
<evidence type="ECO:0000256" key="10">
    <source>
        <dbReference type="ARBA" id="ARBA00022843"/>
    </source>
</evidence>
<dbReference type="GO" id="GO:0043130">
    <property type="term" value="F:ubiquitin binding"/>
    <property type="evidence" value="ECO:0007669"/>
    <property type="project" value="InterPro"/>
</dbReference>
<keyword evidence="20" id="KW-1185">Reference proteome</keyword>
<dbReference type="FunCoup" id="K0KPA2">
    <property type="interactions" value="16"/>
</dbReference>
<dbReference type="InterPro" id="IPR036063">
    <property type="entry name" value="Smr_dom_sf"/>
</dbReference>
<evidence type="ECO:0000256" key="5">
    <source>
        <dbReference type="ARBA" id="ARBA00020536"/>
    </source>
</evidence>
<dbReference type="InterPro" id="IPR009060">
    <property type="entry name" value="UBA-like_sf"/>
</dbReference>
<dbReference type="GO" id="GO:0004519">
    <property type="term" value="F:endonuclease activity"/>
    <property type="evidence" value="ECO:0007669"/>
    <property type="project" value="TreeGrafter"/>
</dbReference>
<evidence type="ECO:0000256" key="12">
    <source>
        <dbReference type="ARBA" id="ARBA00023125"/>
    </source>
</evidence>
<accession>K0KPA2</accession>
<dbReference type="InParanoid" id="K0KPA2"/>
<dbReference type="CDD" id="cd14368">
    <property type="entry name" value="CUE_DEF1_like"/>
    <property type="match status" value="1"/>
</dbReference>
<dbReference type="Pfam" id="PF02845">
    <property type="entry name" value="CUE"/>
    <property type="match status" value="1"/>
</dbReference>
<keyword evidence="13" id="KW-0234">DNA repair</keyword>
<evidence type="ECO:0000256" key="8">
    <source>
        <dbReference type="ARBA" id="ARBA00022763"/>
    </source>
</evidence>
<dbReference type="InterPro" id="IPR002625">
    <property type="entry name" value="Smr_dom"/>
</dbReference>
<keyword evidence="6" id="KW-0158">Chromosome</keyword>
<comment type="function">
    <text evidence="15">Recruits the ubiquitination machinery to RNA polymerase II for polyubiquitination, removal and degradation, when the transcription-coupled repair (TCR) factor RAD26 fails to efficiently displace stalled RNA polymerase II. Also involved in telomere length regulation. Binds DNA.</text>
</comment>
<dbReference type="SUPFAM" id="SSF46934">
    <property type="entry name" value="UBA-like"/>
    <property type="match status" value="1"/>
</dbReference>
<dbReference type="InterPro" id="IPR052772">
    <property type="entry name" value="Endo/PolyKinase_Domain-Protein"/>
</dbReference>
<dbReference type="SMART" id="SM00463">
    <property type="entry name" value="SMR"/>
    <property type="match status" value="1"/>
</dbReference>
<reference evidence="19 20" key="1">
    <citation type="journal article" date="2012" name="Eukaryot. Cell">
        <title>Draft genome sequence of Wickerhamomyces ciferrii NRRL Y-1031 F-60-10.</title>
        <authorList>
            <person name="Schneider J."/>
            <person name="Andrea H."/>
            <person name="Blom J."/>
            <person name="Jaenicke S."/>
            <person name="Ruckert C."/>
            <person name="Schorsch C."/>
            <person name="Szczepanowski R."/>
            <person name="Farwick M."/>
            <person name="Goesmann A."/>
            <person name="Puhler A."/>
            <person name="Schaffer S."/>
            <person name="Tauch A."/>
            <person name="Kohler T."/>
            <person name="Brinkrolf K."/>
        </authorList>
    </citation>
    <scope>NUCLEOTIDE SEQUENCE [LARGE SCALE GENOMIC DNA]</scope>
    <source>
        <strain evidence="20">ATCC 14091 / BCRC 22168 / CBS 111 / JCM 3599 / NBRC 0793 / NRRL Y-1031 F-60-10</strain>
    </source>
</reference>
<dbReference type="HOGENOM" id="CLU_590497_0_0_1"/>
<sequence>MSLRKFEHNELPLNNTPRNIAPLDFVDVDPNYHILKECFPEFPGGQIFDALEYGEGDLNKASEYLISGMGSKGSDDGDDEEEEEEEVDVDSQDYKILSLAEMFPDYKVEDITNALKESNYDFEQASDLLLNQGFIHQIQNELKIQDELTSKVESSNRTWASINDEISEIMSLTEMTDTNEVKSYYHQNGRKMAETLIDIIYNQRDKEEKERQQKERSKLKQRSLPRGGRVQTNNKNTGNNNFNAYTSLENNKTKTTIDEKPYILDENSTELAELSSLINEDPRLLNISWEFNEKVLIHFKGSVQKSMNLILKIIENPENVSKTFRDEESLKLLQQQQQQQSNFHTATTNSLLQESKFKPVLNKPKYQTSYKYTKLDNDLDKFQYKLRRDQLNNCKKDNRLDLHRFHVGNAKATTMIALDEWWEDELRARELIGKSDSGFKARETDPFIVITGKGLHSDGGVSKIRASIKALLNKSRYKFLEEEARFVVIGLKRL</sequence>
<name>K0KPA2_WICCF</name>
<evidence type="ECO:0000256" key="1">
    <source>
        <dbReference type="ARBA" id="ARBA00004123"/>
    </source>
</evidence>
<feature type="compositionally biased region" description="Low complexity" evidence="16">
    <location>
        <begin position="233"/>
        <end position="243"/>
    </location>
</feature>
<dbReference type="AlphaFoldDB" id="K0KPA2"/>
<gene>
    <name evidence="19" type="ORF">BN7_3579</name>
</gene>
<keyword evidence="8" id="KW-0227">DNA damage</keyword>
<feature type="domain" description="CUE" evidence="18">
    <location>
        <begin position="91"/>
        <end position="134"/>
    </location>
</feature>
<organism evidence="19 20">
    <name type="scientific">Wickerhamomyces ciferrii (strain ATCC 14091 / BCRC 22168 / CBS 111 / JCM 3599 / NBRC 0793 / NRRL Y-1031 F-60-10)</name>
    <name type="common">Yeast</name>
    <name type="synonym">Pichia ciferrii</name>
    <dbReference type="NCBI Taxonomy" id="1206466"/>
    <lineage>
        <taxon>Eukaryota</taxon>
        <taxon>Fungi</taxon>
        <taxon>Dikarya</taxon>
        <taxon>Ascomycota</taxon>
        <taxon>Saccharomycotina</taxon>
        <taxon>Saccharomycetes</taxon>
        <taxon>Phaffomycetales</taxon>
        <taxon>Wickerhamomycetaceae</taxon>
        <taxon>Wickerhamomyces</taxon>
    </lineage>
</organism>
<feature type="compositionally biased region" description="Basic and acidic residues" evidence="16">
    <location>
        <begin position="204"/>
        <end position="218"/>
    </location>
</feature>
<dbReference type="GO" id="GO:0003677">
    <property type="term" value="F:DNA binding"/>
    <property type="evidence" value="ECO:0007669"/>
    <property type="project" value="UniProtKB-KW"/>
</dbReference>
<feature type="region of interest" description="Disordered" evidence="16">
    <location>
        <begin position="67"/>
        <end position="90"/>
    </location>
</feature>
<evidence type="ECO:0000313" key="20">
    <source>
        <dbReference type="Proteomes" id="UP000009328"/>
    </source>
</evidence>
<dbReference type="STRING" id="1206466.K0KPA2"/>
<protein>
    <recommendedName>
        <fullName evidence="5">RNA polymerase II degradation factor 1</fullName>
    </recommendedName>
</protein>
<keyword evidence="14" id="KW-0539">Nucleus</keyword>
<evidence type="ECO:0000256" key="9">
    <source>
        <dbReference type="ARBA" id="ARBA00022786"/>
    </source>
</evidence>
<keyword evidence="7" id="KW-0963">Cytoplasm</keyword>
<evidence type="ECO:0000256" key="2">
    <source>
        <dbReference type="ARBA" id="ARBA00004496"/>
    </source>
</evidence>
<evidence type="ECO:0000313" key="19">
    <source>
        <dbReference type="EMBL" id="CCH44022.1"/>
    </source>
</evidence>
<comment type="subcellular location">
    <subcellularLocation>
        <location evidence="3">Chromosome</location>
        <location evidence="3">Telomere</location>
    </subcellularLocation>
    <subcellularLocation>
        <location evidence="2">Cytoplasm</location>
    </subcellularLocation>
    <subcellularLocation>
        <location evidence="1">Nucleus</location>
    </subcellularLocation>
</comment>
<evidence type="ECO:0000256" key="7">
    <source>
        <dbReference type="ARBA" id="ARBA00022490"/>
    </source>
</evidence>
<keyword evidence="10" id="KW-0832">Ubl conjugation</keyword>
<feature type="domain" description="Smr" evidence="17">
    <location>
        <begin position="400"/>
        <end position="494"/>
    </location>
</feature>
<dbReference type="GO" id="GO:0005737">
    <property type="term" value="C:cytoplasm"/>
    <property type="evidence" value="ECO:0007669"/>
    <property type="project" value="UniProtKB-SubCell"/>
</dbReference>
<evidence type="ECO:0000256" key="16">
    <source>
        <dbReference type="SAM" id="MobiDB-lite"/>
    </source>
</evidence>
<dbReference type="PROSITE" id="PS51140">
    <property type="entry name" value="CUE"/>
    <property type="match status" value="1"/>
</dbReference>
<feature type="compositionally biased region" description="Acidic residues" evidence="16">
    <location>
        <begin position="76"/>
        <end position="90"/>
    </location>
</feature>
<dbReference type="PANTHER" id="PTHR46535:SF1">
    <property type="entry name" value="NEDD4-BINDING PROTEIN 2"/>
    <property type="match status" value="1"/>
</dbReference>
<dbReference type="PROSITE" id="PS50828">
    <property type="entry name" value="SMR"/>
    <property type="match status" value="1"/>
</dbReference>
<evidence type="ECO:0000259" key="18">
    <source>
        <dbReference type="PROSITE" id="PS51140"/>
    </source>
</evidence>
<dbReference type="GO" id="GO:0000781">
    <property type="term" value="C:chromosome, telomeric region"/>
    <property type="evidence" value="ECO:0007669"/>
    <property type="project" value="UniProtKB-SubCell"/>
</dbReference>
<dbReference type="GO" id="GO:0006281">
    <property type="term" value="P:DNA repair"/>
    <property type="evidence" value="ECO:0007669"/>
    <property type="project" value="UniProtKB-KW"/>
</dbReference>